<dbReference type="RefSeq" id="WP_115310382.1">
    <property type="nucleotide sequence ID" value="NZ_UHIO01000001.1"/>
</dbReference>
<dbReference type="Gene3D" id="1.20.120.220">
    <property type="entry name" value="ATP synthase, F0 complex, subunit A"/>
    <property type="match status" value="1"/>
</dbReference>
<evidence type="ECO:0000256" key="4">
    <source>
        <dbReference type="ARBA" id="ARBA00022547"/>
    </source>
</evidence>
<dbReference type="PANTHER" id="PTHR42823">
    <property type="entry name" value="ATP SYNTHASE SUBUNIT A, CHLOROPLASTIC"/>
    <property type="match status" value="1"/>
</dbReference>
<dbReference type="Proteomes" id="UP000255367">
    <property type="component" value="Unassembled WGS sequence"/>
</dbReference>
<dbReference type="EMBL" id="UHIO01000001">
    <property type="protein sequence ID" value="SUP43566.1"/>
    <property type="molecule type" value="Genomic_DNA"/>
</dbReference>
<dbReference type="HAMAP" id="MF_01393">
    <property type="entry name" value="ATP_synth_a_bact"/>
    <property type="match status" value="1"/>
</dbReference>
<feature type="transmembrane region" description="Helical" evidence="11">
    <location>
        <begin position="77"/>
        <end position="98"/>
    </location>
</feature>
<evidence type="ECO:0000256" key="8">
    <source>
        <dbReference type="ARBA" id="ARBA00023065"/>
    </source>
</evidence>
<feature type="transmembrane region" description="Helical" evidence="11">
    <location>
        <begin position="110"/>
        <end position="128"/>
    </location>
</feature>
<evidence type="ECO:0000256" key="11">
    <source>
        <dbReference type="HAMAP-Rule" id="MF_01393"/>
    </source>
</evidence>
<dbReference type="GO" id="GO:0046933">
    <property type="term" value="F:proton-transporting ATP synthase activity, rotational mechanism"/>
    <property type="evidence" value="ECO:0007669"/>
    <property type="project" value="UniProtKB-UniRule"/>
</dbReference>
<dbReference type="PROSITE" id="PS00449">
    <property type="entry name" value="ATPASE_A"/>
    <property type="match status" value="1"/>
</dbReference>
<evidence type="ECO:0000256" key="6">
    <source>
        <dbReference type="ARBA" id="ARBA00022781"/>
    </source>
</evidence>
<dbReference type="Pfam" id="PF00119">
    <property type="entry name" value="ATP-synt_A"/>
    <property type="match status" value="1"/>
</dbReference>
<keyword evidence="4 11" id="KW-0138">CF(0)</keyword>
<proteinExistence type="inferred from homology"/>
<dbReference type="OrthoDB" id="9789241at2"/>
<evidence type="ECO:0000256" key="1">
    <source>
        <dbReference type="ARBA" id="ARBA00004141"/>
    </source>
</evidence>
<keyword evidence="14" id="KW-1185">Reference proteome</keyword>
<evidence type="ECO:0000256" key="12">
    <source>
        <dbReference type="RuleBase" id="RU000483"/>
    </source>
</evidence>
<dbReference type="InterPro" id="IPR035908">
    <property type="entry name" value="F0_ATP_A_sf"/>
</dbReference>
<keyword evidence="7 11" id="KW-1133">Transmembrane helix</keyword>
<dbReference type="NCBIfam" id="TIGR01131">
    <property type="entry name" value="ATP_synt_6_or_A"/>
    <property type="match status" value="1"/>
</dbReference>
<feature type="transmembrane region" description="Helical" evidence="11">
    <location>
        <begin position="190"/>
        <end position="215"/>
    </location>
</feature>
<dbReference type="GO" id="GO:0045259">
    <property type="term" value="C:proton-transporting ATP synthase complex"/>
    <property type="evidence" value="ECO:0007669"/>
    <property type="project" value="UniProtKB-KW"/>
</dbReference>
<comment type="similarity">
    <text evidence="2 11 12">Belongs to the ATPase A chain family.</text>
</comment>
<evidence type="ECO:0000313" key="14">
    <source>
        <dbReference type="Proteomes" id="UP000255367"/>
    </source>
</evidence>
<evidence type="ECO:0000256" key="9">
    <source>
        <dbReference type="ARBA" id="ARBA00023136"/>
    </source>
</evidence>
<reference evidence="13 14" key="1">
    <citation type="submission" date="2018-06" db="EMBL/GenBank/DDBJ databases">
        <authorList>
            <consortium name="Pathogen Informatics"/>
            <person name="Doyle S."/>
        </authorList>
    </citation>
    <scope>NUCLEOTIDE SEQUENCE [LARGE SCALE GENOMIC DNA]</scope>
    <source>
        <strain evidence="13 14">NCTC12020</strain>
    </source>
</reference>
<feature type="transmembrane region" description="Helical" evidence="11">
    <location>
        <begin position="135"/>
        <end position="153"/>
    </location>
</feature>
<dbReference type="GO" id="GO:0042777">
    <property type="term" value="P:proton motive force-driven plasma membrane ATP synthesis"/>
    <property type="evidence" value="ECO:0007669"/>
    <property type="project" value="TreeGrafter"/>
</dbReference>
<evidence type="ECO:0000313" key="13">
    <source>
        <dbReference type="EMBL" id="SUP43566.1"/>
    </source>
</evidence>
<keyword evidence="9 11" id="KW-0472">Membrane</keyword>
<organism evidence="13 14">
    <name type="scientific">Veillonella criceti</name>
    <dbReference type="NCBI Taxonomy" id="103891"/>
    <lineage>
        <taxon>Bacteria</taxon>
        <taxon>Bacillati</taxon>
        <taxon>Bacillota</taxon>
        <taxon>Negativicutes</taxon>
        <taxon>Veillonellales</taxon>
        <taxon>Veillonellaceae</taxon>
        <taxon>Veillonella</taxon>
    </lineage>
</organism>
<dbReference type="PRINTS" id="PR00123">
    <property type="entry name" value="ATPASEA"/>
</dbReference>
<protein>
    <recommendedName>
        <fullName evidence="11 12">ATP synthase subunit a</fullName>
    </recommendedName>
    <alternativeName>
        <fullName evidence="11">ATP synthase F0 sector subunit a</fullName>
    </alternativeName>
    <alternativeName>
        <fullName evidence="11">F-ATPase subunit 6</fullName>
    </alternativeName>
</protein>
<evidence type="ECO:0000256" key="7">
    <source>
        <dbReference type="ARBA" id="ARBA00022989"/>
    </source>
</evidence>
<evidence type="ECO:0000256" key="5">
    <source>
        <dbReference type="ARBA" id="ARBA00022692"/>
    </source>
</evidence>
<dbReference type="PANTHER" id="PTHR42823:SF3">
    <property type="entry name" value="ATP SYNTHASE SUBUNIT A, CHLOROPLASTIC"/>
    <property type="match status" value="1"/>
</dbReference>
<feature type="transmembrane region" description="Helical" evidence="11">
    <location>
        <begin position="22"/>
        <end position="40"/>
    </location>
</feature>
<keyword evidence="10 11" id="KW-0066">ATP synthesis</keyword>
<evidence type="ECO:0000256" key="10">
    <source>
        <dbReference type="ARBA" id="ARBA00023310"/>
    </source>
</evidence>
<keyword evidence="6 11" id="KW-0375">Hydrogen ion transport</keyword>
<keyword evidence="11" id="KW-1003">Cell membrane</keyword>
<dbReference type="SUPFAM" id="SSF81336">
    <property type="entry name" value="F1F0 ATP synthase subunit A"/>
    <property type="match status" value="1"/>
</dbReference>
<name>A0A380NL63_9FIRM</name>
<comment type="function">
    <text evidence="11 12">Key component of the proton channel; it plays a direct role in the translocation of protons across the membrane.</text>
</comment>
<dbReference type="AlphaFoldDB" id="A0A380NL63"/>
<sequence length="223" mass="24930">MELHTGNHTVVHMWGMAFNMDTLYMTWIVFGILIVIAFFATRQVNMVPTGVQNVVEFILEAIGNQLKGPLGKHFNKVSSLLFTFFFFILVSNELGLIPSPHILVSPTNDLNTTLGLALASSFSIWVIGARIKGPAYFKHFFQPFAVFVIFHLMEEISKPITLSFRLFGNIVAGEIVLELLNGLAPYLTPIIWIVFSLFVGVIQAFVFTILVTSYLGMAVSEEH</sequence>
<comment type="subcellular location">
    <subcellularLocation>
        <location evidence="11 12">Cell membrane</location>
        <topology evidence="11 12">Multi-pass membrane protein</topology>
    </subcellularLocation>
    <subcellularLocation>
        <location evidence="1">Membrane</location>
        <topology evidence="1">Multi-pass membrane protein</topology>
    </subcellularLocation>
</comment>
<evidence type="ECO:0000256" key="3">
    <source>
        <dbReference type="ARBA" id="ARBA00022448"/>
    </source>
</evidence>
<keyword evidence="8 11" id="KW-0406">Ion transport</keyword>
<dbReference type="CDD" id="cd00310">
    <property type="entry name" value="ATP-synt_Fo_a_6"/>
    <property type="match status" value="1"/>
</dbReference>
<dbReference type="GO" id="GO:0005886">
    <property type="term" value="C:plasma membrane"/>
    <property type="evidence" value="ECO:0007669"/>
    <property type="project" value="UniProtKB-SubCell"/>
</dbReference>
<gene>
    <name evidence="11 13" type="primary">atpB</name>
    <name evidence="13" type="ORF">NCTC12020_01222</name>
</gene>
<dbReference type="InterPro" id="IPR000568">
    <property type="entry name" value="ATP_synth_F0_asu"/>
</dbReference>
<dbReference type="InterPro" id="IPR023011">
    <property type="entry name" value="ATP_synth_F0_asu_AS"/>
</dbReference>
<evidence type="ECO:0000256" key="2">
    <source>
        <dbReference type="ARBA" id="ARBA00006810"/>
    </source>
</evidence>
<keyword evidence="3 11" id="KW-0813">Transport</keyword>
<keyword evidence="5 11" id="KW-0812">Transmembrane</keyword>
<accession>A0A380NL63</accession>
<dbReference type="InterPro" id="IPR045082">
    <property type="entry name" value="ATP_syn_F0_a_bact/chloroplast"/>
</dbReference>